<comment type="caution">
    <text evidence="8">The sequence shown here is derived from an EMBL/GenBank/DDBJ whole genome shotgun (WGS) entry which is preliminary data.</text>
</comment>
<dbReference type="SUPFAM" id="SSF54534">
    <property type="entry name" value="FKBP-like"/>
    <property type="match status" value="1"/>
</dbReference>
<feature type="compositionally biased region" description="Low complexity" evidence="6">
    <location>
        <begin position="116"/>
        <end position="143"/>
    </location>
</feature>
<evidence type="ECO:0000313" key="9">
    <source>
        <dbReference type="Proteomes" id="UP000794436"/>
    </source>
</evidence>
<dbReference type="EC" id="5.2.1.8" evidence="2 5"/>
<keyword evidence="3 5" id="KW-0697">Rotamase</keyword>
<proteinExistence type="predicted"/>
<accession>A0A8K1CNU8</accession>
<evidence type="ECO:0000313" key="8">
    <source>
        <dbReference type="EMBL" id="TMW66041.1"/>
    </source>
</evidence>
<dbReference type="Gene3D" id="3.10.50.40">
    <property type="match status" value="1"/>
</dbReference>
<dbReference type="OrthoDB" id="77911at2759"/>
<sequence>MVLMRRKDKRRENADEEITVASDSSIVANKGVRSLQGARTGRFAADMRVRVGGYGRPDQTWGVDHPWHKTREDLYQDLSSRDRMEDGILLQEEEKKVGHGLSRAALKKKKAKMKKGGVSASVASSEAGSEAVQKQAAPVVSKPVVEKEEKKQPKTNKYQKAAAKSKGEVVASVQEEDDNDDEAPEPVEDAESAQPSAEGASKKRKRVNRNKKQQEKAQLASMDISDDETATAKAASAPAKKTKTESEAKANDADKAMKKADVAAREELAKQYESAMGQEFETASGLKVRDVRIGQGRLAEIGEMLTVRYRGRIDNKDGMVFGKGMLSITYGTGSVIAGWEEGMSTMRSGAIRHLVIPPELGYGESSKGDKIPPNSTLFFEVELVRIGKRKRDTIGKDEMPLPSAFQRKKVKVTPAAPTTKSSNGKSKRRRRKHSI</sequence>
<feature type="compositionally biased region" description="Basic residues" evidence="6">
    <location>
        <begin position="202"/>
        <end position="211"/>
    </location>
</feature>
<feature type="compositionally biased region" description="Acidic residues" evidence="6">
    <location>
        <begin position="174"/>
        <end position="191"/>
    </location>
</feature>
<reference evidence="8" key="1">
    <citation type="submission" date="2019-03" db="EMBL/GenBank/DDBJ databases">
        <title>Long read genome sequence of the mycoparasitic Pythium oligandrum ATCC 38472 isolated from sugarbeet rhizosphere.</title>
        <authorList>
            <person name="Gaulin E."/>
        </authorList>
    </citation>
    <scope>NUCLEOTIDE SEQUENCE</scope>
    <source>
        <strain evidence="8">ATCC 38472_TT</strain>
    </source>
</reference>
<keyword evidence="9" id="KW-1185">Reference proteome</keyword>
<evidence type="ECO:0000256" key="1">
    <source>
        <dbReference type="ARBA" id="ARBA00000971"/>
    </source>
</evidence>
<comment type="catalytic activity">
    <reaction evidence="1 5">
        <text>[protein]-peptidylproline (omega=180) = [protein]-peptidylproline (omega=0)</text>
        <dbReference type="Rhea" id="RHEA:16237"/>
        <dbReference type="Rhea" id="RHEA-COMP:10747"/>
        <dbReference type="Rhea" id="RHEA-COMP:10748"/>
        <dbReference type="ChEBI" id="CHEBI:83833"/>
        <dbReference type="ChEBI" id="CHEBI:83834"/>
        <dbReference type="EC" id="5.2.1.8"/>
    </reaction>
</comment>
<keyword evidence="4 5" id="KW-0413">Isomerase</keyword>
<feature type="region of interest" description="Disordered" evidence="6">
    <location>
        <begin position="392"/>
        <end position="435"/>
    </location>
</feature>
<dbReference type="EMBL" id="SPLM01000036">
    <property type="protein sequence ID" value="TMW66041.1"/>
    <property type="molecule type" value="Genomic_DNA"/>
</dbReference>
<evidence type="ECO:0000259" key="7">
    <source>
        <dbReference type="PROSITE" id="PS50059"/>
    </source>
</evidence>
<dbReference type="AlphaFoldDB" id="A0A8K1CNU8"/>
<feature type="compositionally biased region" description="Basic residues" evidence="6">
    <location>
        <begin position="105"/>
        <end position="115"/>
    </location>
</feature>
<protein>
    <recommendedName>
        <fullName evidence="2 5">peptidylprolyl isomerase</fullName>
        <ecNumber evidence="2 5">5.2.1.8</ecNumber>
    </recommendedName>
</protein>
<evidence type="ECO:0000256" key="3">
    <source>
        <dbReference type="ARBA" id="ARBA00023110"/>
    </source>
</evidence>
<evidence type="ECO:0000256" key="2">
    <source>
        <dbReference type="ARBA" id="ARBA00013194"/>
    </source>
</evidence>
<feature type="domain" description="PPIase FKBP-type" evidence="7">
    <location>
        <begin position="302"/>
        <end position="387"/>
    </location>
</feature>
<dbReference type="PANTHER" id="PTHR43811:SF19">
    <property type="entry name" value="39 KDA FK506-BINDING NUCLEAR PROTEIN"/>
    <property type="match status" value="1"/>
</dbReference>
<name>A0A8K1CNU8_PYTOL</name>
<evidence type="ECO:0000256" key="5">
    <source>
        <dbReference type="PROSITE-ProRule" id="PRU00277"/>
    </source>
</evidence>
<dbReference type="GO" id="GO:0003755">
    <property type="term" value="F:peptidyl-prolyl cis-trans isomerase activity"/>
    <property type="evidence" value="ECO:0007669"/>
    <property type="project" value="UniProtKB-KW"/>
</dbReference>
<feature type="compositionally biased region" description="Basic residues" evidence="6">
    <location>
        <begin position="425"/>
        <end position="435"/>
    </location>
</feature>
<feature type="compositionally biased region" description="Basic and acidic residues" evidence="6">
    <location>
        <begin position="242"/>
        <end position="254"/>
    </location>
</feature>
<dbReference type="Proteomes" id="UP000794436">
    <property type="component" value="Unassembled WGS sequence"/>
</dbReference>
<dbReference type="Pfam" id="PF00254">
    <property type="entry name" value="FKBP_C"/>
    <property type="match status" value="1"/>
</dbReference>
<evidence type="ECO:0000256" key="4">
    <source>
        <dbReference type="ARBA" id="ARBA00023235"/>
    </source>
</evidence>
<feature type="region of interest" description="Disordered" evidence="6">
    <location>
        <begin position="94"/>
        <end position="254"/>
    </location>
</feature>
<dbReference type="InterPro" id="IPR001179">
    <property type="entry name" value="PPIase_FKBP_dom"/>
</dbReference>
<dbReference type="InterPro" id="IPR046357">
    <property type="entry name" value="PPIase_dom_sf"/>
</dbReference>
<dbReference type="PROSITE" id="PS50059">
    <property type="entry name" value="FKBP_PPIASE"/>
    <property type="match status" value="1"/>
</dbReference>
<organism evidence="8 9">
    <name type="scientific">Pythium oligandrum</name>
    <name type="common">Mycoparasitic fungus</name>
    <dbReference type="NCBI Taxonomy" id="41045"/>
    <lineage>
        <taxon>Eukaryota</taxon>
        <taxon>Sar</taxon>
        <taxon>Stramenopiles</taxon>
        <taxon>Oomycota</taxon>
        <taxon>Peronosporomycetes</taxon>
        <taxon>Pythiales</taxon>
        <taxon>Pythiaceae</taxon>
        <taxon>Pythium</taxon>
    </lineage>
</organism>
<gene>
    <name evidence="8" type="ORF">Poli38472_003806</name>
</gene>
<dbReference type="PANTHER" id="PTHR43811">
    <property type="entry name" value="FKBP-TYPE PEPTIDYL-PROLYL CIS-TRANS ISOMERASE FKPA"/>
    <property type="match status" value="1"/>
</dbReference>
<evidence type="ECO:0000256" key="6">
    <source>
        <dbReference type="SAM" id="MobiDB-lite"/>
    </source>
</evidence>